<gene>
    <name evidence="10" type="primary">RPS9e</name>
    <name evidence="10" type="ORF">GUITHDRAFT_93146</name>
</gene>
<dbReference type="CDD" id="cd00165">
    <property type="entry name" value="S4"/>
    <property type="match status" value="1"/>
</dbReference>
<dbReference type="InterPro" id="IPR036986">
    <property type="entry name" value="S4_RNA-bd_sf"/>
</dbReference>
<dbReference type="Gene3D" id="3.10.290.10">
    <property type="entry name" value="RNA-binding S4 domain"/>
    <property type="match status" value="1"/>
</dbReference>
<reference evidence="11" key="3">
    <citation type="submission" date="2015-06" db="UniProtKB">
        <authorList>
            <consortium name="EnsemblProtists"/>
        </authorList>
    </citation>
    <scope>IDENTIFICATION</scope>
</reference>
<dbReference type="eggNOG" id="KOG3301">
    <property type="taxonomic scope" value="Eukaryota"/>
</dbReference>
<dbReference type="OrthoDB" id="1697570at2759"/>
<feature type="region of interest" description="Disordered" evidence="7">
    <location>
        <begin position="1"/>
        <end position="20"/>
    </location>
</feature>
<evidence type="ECO:0000313" key="10">
    <source>
        <dbReference type="EMBL" id="EKX49936.1"/>
    </source>
</evidence>
<evidence type="ECO:0000259" key="8">
    <source>
        <dbReference type="SMART" id="SM00363"/>
    </source>
</evidence>
<dbReference type="NCBIfam" id="TIGR01018">
    <property type="entry name" value="uS4_arch"/>
    <property type="match status" value="1"/>
</dbReference>
<dbReference type="InterPro" id="IPR022801">
    <property type="entry name" value="Ribosomal_uS4"/>
</dbReference>
<reference evidence="12" key="2">
    <citation type="submission" date="2012-11" db="EMBL/GenBank/DDBJ databases">
        <authorList>
            <person name="Kuo A."/>
            <person name="Curtis B.A."/>
            <person name="Tanifuji G."/>
            <person name="Burki F."/>
            <person name="Gruber A."/>
            <person name="Irimia M."/>
            <person name="Maruyama S."/>
            <person name="Arias M.C."/>
            <person name="Ball S.G."/>
            <person name="Gile G.H."/>
            <person name="Hirakawa Y."/>
            <person name="Hopkins J.F."/>
            <person name="Rensing S.A."/>
            <person name="Schmutz J."/>
            <person name="Symeonidi A."/>
            <person name="Elias M."/>
            <person name="Eveleigh R.J."/>
            <person name="Herman E.K."/>
            <person name="Klute M.J."/>
            <person name="Nakayama T."/>
            <person name="Obornik M."/>
            <person name="Reyes-Prieto A."/>
            <person name="Armbrust E.V."/>
            <person name="Aves S.J."/>
            <person name="Beiko R.G."/>
            <person name="Coutinho P."/>
            <person name="Dacks J.B."/>
            <person name="Durnford D.G."/>
            <person name="Fast N.M."/>
            <person name="Green B.R."/>
            <person name="Grisdale C."/>
            <person name="Hempe F."/>
            <person name="Henrissat B."/>
            <person name="Hoppner M.P."/>
            <person name="Ishida K.-I."/>
            <person name="Kim E."/>
            <person name="Koreny L."/>
            <person name="Kroth P.G."/>
            <person name="Liu Y."/>
            <person name="Malik S.-B."/>
            <person name="Maier U.G."/>
            <person name="McRose D."/>
            <person name="Mock T."/>
            <person name="Neilson J.A."/>
            <person name="Onodera N.T."/>
            <person name="Poole A.M."/>
            <person name="Pritham E.J."/>
            <person name="Richards T.A."/>
            <person name="Rocap G."/>
            <person name="Roy S.W."/>
            <person name="Sarai C."/>
            <person name="Schaack S."/>
            <person name="Shirato S."/>
            <person name="Slamovits C.H."/>
            <person name="Spencer D.F."/>
            <person name="Suzuki S."/>
            <person name="Worden A.Z."/>
            <person name="Zauner S."/>
            <person name="Barry K."/>
            <person name="Bell C."/>
            <person name="Bharti A.K."/>
            <person name="Crow J.A."/>
            <person name="Grimwood J."/>
            <person name="Kramer R."/>
            <person name="Lindquist E."/>
            <person name="Lucas S."/>
            <person name="Salamov A."/>
            <person name="McFadden G.I."/>
            <person name="Lane C.E."/>
            <person name="Keeling P.J."/>
            <person name="Gray M.W."/>
            <person name="Grigoriev I.V."/>
            <person name="Archibald J.M."/>
        </authorList>
    </citation>
    <scope>NUCLEOTIDE SEQUENCE</scope>
    <source>
        <strain evidence="12">CCMP2712</strain>
    </source>
</reference>
<evidence type="ECO:0000256" key="1">
    <source>
        <dbReference type="ARBA" id="ARBA00007465"/>
    </source>
</evidence>
<dbReference type="GeneID" id="17306619"/>
<dbReference type="FunFam" id="3.10.290.10:FF:000021">
    <property type="entry name" value="40S ribosomal protein S9"/>
    <property type="match status" value="1"/>
</dbReference>
<dbReference type="GO" id="GO:0003735">
    <property type="term" value="F:structural constituent of ribosome"/>
    <property type="evidence" value="ECO:0007669"/>
    <property type="project" value="InterPro"/>
</dbReference>
<dbReference type="STRING" id="905079.L1JMW7"/>
<comment type="similarity">
    <text evidence="1">Belongs to the universal ribosomal protein uS4 family.</text>
</comment>
<dbReference type="NCBIfam" id="NF003139">
    <property type="entry name" value="PRK04051.1"/>
    <property type="match status" value="1"/>
</dbReference>
<accession>L1JMW7</accession>
<dbReference type="EMBL" id="JH992980">
    <property type="protein sequence ID" value="EKX49936.1"/>
    <property type="molecule type" value="Genomic_DNA"/>
</dbReference>
<keyword evidence="12" id="KW-1185">Reference proteome</keyword>
<dbReference type="PROSITE" id="PS50889">
    <property type="entry name" value="S4"/>
    <property type="match status" value="1"/>
</dbReference>
<keyword evidence="4 10" id="KW-0689">Ribosomal protein</keyword>
<evidence type="ECO:0000313" key="11">
    <source>
        <dbReference type="EnsemblProtists" id="EKX49936"/>
    </source>
</evidence>
<reference evidence="10 12" key="1">
    <citation type="journal article" date="2012" name="Nature">
        <title>Algal genomes reveal evolutionary mosaicism and the fate of nucleomorphs.</title>
        <authorList>
            <consortium name="DOE Joint Genome Institute"/>
            <person name="Curtis B.A."/>
            <person name="Tanifuji G."/>
            <person name="Burki F."/>
            <person name="Gruber A."/>
            <person name="Irimia M."/>
            <person name="Maruyama S."/>
            <person name="Arias M.C."/>
            <person name="Ball S.G."/>
            <person name="Gile G.H."/>
            <person name="Hirakawa Y."/>
            <person name="Hopkins J.F."/>
            <person name="Kuo A."/>
            <person name="Rensing S.A."/>
            <person name="Schmutz J."/>
            <person name="Symeonidi A."/>
            <person name="Elias M."/>
            <person name="Eveleigh R.J."/>
            <person name="Herman E.K."/>
            <person name="Klute M.J."/>
            <person name="Nakayama T."/>
            <person name="Obornik M."/>
            <person name="Reyes-Prieto A."/>
            <person name="Armbrust E.V."/>
            <person name="Aves S.J."/>
            <person name="Beiko R.G."/>
            <person name="Coutinho P."/>
            <person name="Dacks J.B."/>
            <person name="Durnford D.G."/>
            <person name="Fast N.M."/>
            <person name="Green B.R."/>
            <person name="Grisdale C.J."/>
            <person name="Hempel F."/>
            <person name="Henrissat B."/>
            <person name="Hoppner M.P."/>
            <person name="Ishida K."/>
            <person name="Kim E."/>
            <person name="Koreny L."/>
            <person name="Kroth P.G."/>
            <person name="Liu Y."/>
            <person name="Malik S.B."/>
            <person name="Maier U.G."/>
            <person name="McRose D."/>
            <person name="Mock T."/>
            <person name="Neilson J.A."/>
            <person name="Onodera N.T."/>
            <person name="Poole A.M."/>
            <person name="Pritham E.J."/>
            <person name="Richards T.A."/>
            <person name="Rocap G."/>
            <person name="Roy S.W."/>
            <person name="Sarai C."/>
            <person name="Schaack S."/>
            <person name="Shirato S."/>
            <person name="Slamovits C.H."/>
            <person name="Spencer D.F."/>
            <person name="Suzuki S."/>
            <person name="Worden A.Z."/>
            <person name="Zauner S."/>
            <person name="Barry K."/>
            <person name="Bell C."/>
            <person name="Bharti A.K."/>
            <person name="Crow J.A."/>
            <person name="Grimwood J."/>
            <person name="Kramer R."/>
            <person name="Lindquist E."/>
            <person name="Lucas S."/>
            <person name="Salamov A."/>
            <person name="McFadden G.I."/>
            <person name="Lane C.E."/>
            <person name="Keeling P.J."/>
            <person name="Gray M.W."/>
            <person name="Grigoriev I.V."/>
            <person name="Archibald J.M."/>
        </authorList>
    </citation>
    <scope>NUCLEOTIDE SEQUENCE</scope>
    <source>
        <strain evidence="10 12">CCMP2712</strain>
    </source>
</reference>
<organism evidence="10">
    <name type="scientific">Guillardia theta (strain CCMP2712)</name>
    <name type="common">Cryptophyte</name>
    <dbReference type="NCBI Taxonomy" id="905079"/>
    <lineage>
        <taxon>Eukaryota</taxon>
        <taxon>Cryptophyceae</taxon>
        <taxon>Pyrenomonadales</taxon>
        <taxon>Geminigeraceae</taxon>
        <taxon>Guillardia</taxon>
    </lineage>
</organism>
<dbReference type="GO" id="GO:0019843">
    <property type="term" value="F:rRNA binding"/>
    <property type="evidence" value="ECO:0007669"/>
    <property type="project" value="UniProtKB-KW"/>
</dbReference>
<keyword evidence="3 6" id="KW-0694">RNA-binding</keyword>
<protein>
    <submittedName>
        <fullName evidence="10">Small subunit ribosomal protein S9e, cytoplasmic</fullName>
    </submittedName>
</protein>
<keyword evidence="5" id="KW-0687">Ribonucleoprotein</keyword>
<dbReference type="Proteomes" id="UP000011087">
    <property type="component" value="Unassembled WGS sequence"/>
</dbReference>
<evidence type="ECO:0000256" key="2">
    <source>
        <dbReference type="ARBA" id="ARBA00022730"/>
    </source>
</evidence>
<evidence type="ECO:0000256" key="7">
    <source>
        <dbReference type="SAM" id="MobiDB-lite"/>
    </source>
</evidence>
<evidence type="ECO:0000313" key="12">
    <source>
        <dbReference type="Proteomes" id="UP000011087"/>
    </source>
</evidence>
<dbReference type="GO" id="GO:0022627">
    <property type="term" value="C:cytosolic small ribosomal subunit"/>
    <property type="evidence" value="ECO:0007669"/>
    <property type="project" value="TreeGrafter"/>
</dbReference>
<evidence type="ECO:0000256" key="6">
    <source>
        <dbReference type="PROSITE-ProRule" id="PRU00182"/>
    </source>
</evidence>
<dbReference type="RefSeq" id="XP_005836916.1">
    <property type="nucleotide sequence ID" value="XM_005836859.1"/>
</dbReference>
<dbReference type="AlphaFoldDB" id="L1JMW7"/>
<evidence type="ECO:0000256" key="5">
    <source>
        <dbReference type="ARBA" id="ARBA00023274"/>
    </source>
</evidence>
<dbReference type="SMART" id="SM01390">
    <property type="entry name" value="Ribosomal_S4"/>
    <property type="match status" value="1"/>
</dbReference>
<dbReference type="GO" id="GO:0006412">
    <property type="term" value="P:translation"/>
    <property type="evidence" value="ECO:0007669"/>
    <property type="project" value="InterPro"/>
</dbReference>
<dbReference type="PANTHER" id="PTHR11831">
    <property type="entry name" value="30S 40S RIBOSOMAL PROTEIN"/>
    <property type="match status" value="1"/>
</dbReference>
<evidence type="ECO:0000256" key="3">
    <source>
        <dbReference type="ARBA" id="ARBA00022884"/>
    </source>
</evidence>
<dbReference type="Pfam" id="PF01479">
    <property type="entry name" value="S4"/>
    <property type="match status" value="1"/>
</dbReference>
<dbReference type="PaxDb" id="55529-EKX49936"/>
<dbReference type="SMR" id="L1JMW7"/>
<feature type="domain" description="RNA-binding S4" evidence="8">
    <location>
        <begin position="107"/>
        <end position="171"/>
    </location>
</feature>
<dbReference type="EnsemblProtists" id="EKX49936">
    <property type="protein sequence ID" value="EKX49936"/>
    <property type="gene ID" value="GUITHDRAFT_93146"/>
</dbReference>
<name>L1JMW7_GUITC</name>
<feature type="compositionally biased region" description="Polar residues" evidence="7">
    <location>
        <begin position="1"/>
        <end position="12"/>
    </location>
</feature>
<dbReference type="SMART" id="SM00363">
    <property type="entry name" value="S4"/>
    <property type="match status" value="1"/>
</dbReference>
<sequence>MPRKYTNYSKTSKTPRRPFEKERLDSEMKIVGEFGLKNKREVWRVQLLLAKMRANARELLTLDEKNPKRIFEGQALLRRCVRLGLLEEDKKELDYVLAIKVSDIMSRRLQTLVFKQNLAKSLHHARVLIRQRHIRVGRQMVNIPSFLVRVEQEKHIEFALTSPHGGGRPGRVKRKNAGGGGDAAEDEE</sequence>
<dbReference type="GO" id="GO:0042274">
    <property type="term" value="P:ribosomal small subunit biogenesis"/>
    <property type="evidence" value="ECO:0007669"/>
    <property type="project" value="TreeGrafter"/>
</dbReference>
<dbReference type="HOGENOM" id="CLU_089738_0_0_1"/>
<dbReference type="OMA" id="RQFITHG"/>
<dbReference type="InterPro" id="IPR002942">
    <property type="entry name" value="S4_RNA-bd"/>
</dbReference>
<feature type="domain" description="Small ribosomal subunit protein uS4 N-terminal" evidence="9">
    <location>
        <begin position="4"/>
        <end position="106"/>
    </location>
</feature>
<dbReference type="InterPro" id="IPR001912">
    <property type="entry name" value="Ribosomal_uS4_N"/>
</dbReference>
<dbReference type="InterPro" id="IPR005710">
    <property type="entry name" value="Ribosomal_uS4_euk/arc"/>
</dbReference>
<proteinExistence type="inferred from homology"/>
<dbReference type="Pfam" id="PF00163">
    <property type="entry name" value="Ribosomal_S4"/>
    <property type="match status" value="1"/>
</dbReference>
<evidence type="ECO:0000259" key="9">
    <source>
        <dbReference type="SMART" id="SM01390"/>
    </source>
</evidence>
<dbReference type="SUPFAM" id="SSF55174">
    <property type="entry name" value="Alpha-L RNA-binding motif"/>
    <property type="match status" value="1"/>
</dbReference>
<keyword evidence="2" id="KW-0699">rRNA-binding</keyword>
<dbReference type="PANTHER" id="PTHR11831:SF5">
    <property type="entry name" value="40S RIBOSOMAL PROTEIN S9"/>
    <property type="match status" value="1"/>
</dbReference>
<feature type="region of interest" description="Disordered" evidence="7">
    <location>
        <begin position="160"/>
        <end position="188"/>
    </location>
</feature>
<evidence type="ECO:0000256" key="4">
    <source>
        <dbReference type="ARBA" id="ARBA00022980"/>
    </source>
</evidence>
<dbReference type="KEGG" id="gtt:GUITHDRAFT_93146"/>